<dbReference type="InterPro" id="IPR010099">
    <property type="entry name" value="SDR39U1"/>
</dbReference>
<dbReference type="OrthoDB" id="9801773at2"/>
<proteinExistence type="inferred from homology"/>
<evidence type="ECO:0000256" key="1">
    <source>
        <dbReference type="ARBA" id="ARBA00009353"/>
    </source>
</evidence>
<dbReference type="PANTHER" id="PTHR11092:SF0">
    <property type="entry name" value="EPIMERASE FAMILY PROTEIN SDR39U1"/>
    <property type="match status" value="1"/>
</dbReference>
<dbReference type="PANTHER" id="PTHR11092">
    <property type="entry name" value="SUGAR NUCLEOTIDE EPIMERASE RELATED"/>
    <property type="match status" value="1"/>
</dbReference>
<protein>
    <recommendedName>
        <fullName evidence="6">TIGR01777 family protein</fullName>
    </recommendedName>
</protein>
<dbReference type="InterPro" id="IPR013549">
    <property type="entry name" value="DUF1731"/>
</dbReference>
<accession>A0A5S5BV55</accession>
<evidence type="ECO:0000313" key="4">
    <source>
        <dbReference type="EMBL" id="TYP70907.1"/>
    </source>
</evidence>
<dbReference type="NCBIfam" id="TIGR01777">
    <property type="entry name" value="yfcH"/>
    <property type="match status" value="1"/>
</dbReference>
<dbReference type="AlphaFoldDB" id="A0A5S5BV55"/>
<reference evidence="4 5" key="1">
    <citation type="submission" date="2019-07" db="EMBL/GenBank/DDBJ databases">
        <title>Genomic Encyclopedia of Archaeal and Bacterial Type Strains, Phase II (KMG-II): from individual species to whole genera.</title>
        <authorList>
            <person name="Goeker M."/>
        </authorList>
    </citation>
    <scope>NUCLEOTIDE SEQUENCE [LARGE SCALE GENOMIC DNA]</scope>
    <source>
        <strain evidence="4 5">DSM 17527</strain>
    </source>
</reference>
<dbReference type="RefSeq" id="WP_148783610.1">
    <property type="nucleotide sequence ID" value="NZ_VNHU01000011.1"/>
</dbReference>
<evidence type="ECO:0000259" key="2">
    <source>
        <dbReference type="Pfam" id="PF01370"/>
    </source>
</evidence>
<evidence type="ECO:0000313" key="5">
    <source>
        <dbReference type="Proteomes" id="UP000324376"/>
    </source>
</evidence>
<keyword evidence="5" id="KW-1185">Reference proteome</keyword>
<dbReference type="Pfam" id="PF08338">
    <property type="entry name" value="DUF1731"/>
    <property type="match status" value="1"/>
</dbReference>
<feature type="domain" description="NAD-dependent epimerase/dehydratase" evidence="2">
    <location>
        <begin position="3"/>
        <end position="224"/>
    </location>
</feature>
<sequence>MKVLITGATGMIGQEVVKLCHESNFVVHYLTTSKDKLVNKPNYKGFYWDPQKSIIDEDCIDGVEVIINLVGATVAKRWTESYKEEIIESRTRSAKLLLYTLKQKTHIVRQIISASAIGIYPDSLQNYYDEETEKRAKGFLGSVVQQWEQEVNRFKTIGVSVSILRIGLVLSEKGGAYPKMAQPIEYNLGAAFGSGKQWQSWIHLDDLSRMFMHVLEQELSGVYNAVAPNPVSNQKLIQIIAKKQDKKIILPNIPKFMMQLILGQMHTILFESQRVSCEKILETGFSYNFDNIAVAIQEIVANEAA</sequence>
<feature type="domain" description="DUF1731" evidence="3">
    <location>
        <begin position="253"/>
        <end position="299"/>
    </location>
</feature>
<comment type="caution">
    <text evidence="4">The sequence shown here is derived from an EMBL/GenBank/DDBJ whole genome shotgun (WGS) entry which is preliminary data.</text>
</comment>
<evidence type="ECO:0008006" key="6">
    <source>
        <dbReference type="Google" id="ProtNLM"/>
    </source>
</evidence>
<dbReference type="InterPro" id="IPR001509">
    <property type="entry name" value="Epimerase_deHydtase"/>
</dbReference>
<dbReference type="Proteomes" id="UP000324376">
    <property type="component" value="Unassembled WGS sequence"/>
</dbReference>
<comment type="similarity">
    <text evidence="1">Belongs to the NAD(P)-dependent epimerase/dehydratase family. SDR39U1 subfamily.</text>
</comment>
<name>A0A5S5BV55_9FLAO</name>
<dbReference type="EMBL" id="VNHU01000011">
    <property type="protein sequence ID" value="TYP70907.1"/>
    <property type="molecule type" value="Genomic_DNA"/>
</dbReference>
<dbReference type="Pfam" id="PF01370">
    <property type="entry name" value="Epimerase"/>
    <property type="match status" value="1"/>
</dbReference>
<organism evidence="4 5">
    <name type="scientific">Aquimarina intermedia</name>
    <dbReference type="NCBI Taxonomy" id="350814"/>
    <lineage>
        <taxon>Bacteria</taxon>
        <taxon>Pseudomonadati</taxon>
        <taxon>Bacteroidota</taxon>
        <taxon>Flavobacteriia</taxon>
        <taxon>Flavobacteriales</taxon>
        <taxon>Flavobacteriaceae</taxon>
        <taxon>Aquimarina</taxon>
    </lineage>
</organism>
<dbReference type="InterPro" id="IPR036291">
    <property type="entry name" value="NAD(P)-bd_dom_sf"/>
</dbReference>
<gene>
    <name evidence="4" type="ORF">BD809_11175</name>
</gene>
<evidence type="ECO:0000259" key="3">
    <source>
        <dbReference type="Pfam" id="PF08338"/>
    </source>
</evidence>
<dbReference type="Gene3D" id="3.40.50.720">
    <property type="entry name" value="NAD(P)-binding Rossmann-like Domain"/>
    <property type="match status" value="1"/>
</dbReference>
<dbReference type="SUPFAM" id="SSF51735">
    <property type="entry name" value="NAD(P)-binding Rossmann-fold domains"/>
    <property type="match status" value="1"/>
</dbReference>